<dbReference type="PANTHER" id="PTHR38481">
    <property type="entry name" value="HYALURONATE LYASE"/>
    <property type="match status" value="1"/>
</dbReference>
<evidence type="ECO:0000259" key="5">
    <source>
        <dbReference type="Pfam" id="PF02278"/>
    </source>
</evidence>
<feature type="signal peptide" evidence="4">
    <location>
        <begin position="1"/>
        <end position="23"/>
    </location>
</feature>
<dbReference type="GO" id="GO:0005975">
    <property type="term" value="P:carbohydrate metabolic process"/>
    <property type="evidence" value="ECO:0007669"/>
    <property type="project" value="InterPro"/>
</dbReference>
<sequence>MLYIYLFIYLIYLFTSFNVCINALPTPSTKDIDIITERRINNIITQYKPTEATVDKWASTLNNVTGTWSNINYLSGCAARRANWPATNHLLRTLQLAIGYRDDTSNKELLSKTLLALNYWLDNDFTEDDCVDKGGKKGSKCPCGTPGLWNPNWYDQVILIPRFIGSISLVIKDELSPEQLGICHRIMSRAFKRATMTKSPLTGANLLDVSSIGISLGLLNNDANTLLKALDLFYSGAKISPVVAGDGIQSDGSFMQHNGLLYNGNYGKDYINDLLSVFIETKGTDIIPSIDVQNAFETLIEGTEWMIMADTDLHSLLWQYSVIGRMITFKYSDKQASGGVAIDIPTISEGTEGWASERTFDEIEDRLTQPASSANQGKLIGSRYFYNADYFVHRMSDYIVTMKMYSTRTVNSECVNSQNPFGFHLSDGAIYNYLSGDEYKDIFAVWNWELIPGITVDMGATPLNCKKSKTVGKRDFVGGATDGDTGIVVFDYLNPFNGHLSFKKTAFFFPNAYAIQLGSVSSTNTTAPLVTVLDQRRRDGDIFVNGKLRNTNTSYTALHTNSIWHNDIGYYFPEPELIQVDSKIKNGNWSSIGISKGKEEERVWTAYVKHVNNTNNGLLTQYIVQPSIDHDVFNQGIKANKIPITLDYRHASPQVNAAYSEEDKVIAVAFWTSGEYKMPWKSIIVDTDSPCVLILREIKHRMYRLTVADPSQKLSTINLSVRLGVFGKKQLKIDLLNGVLAGKAITYTLKF</sequence>
<dbReference type="InterPro" id="IPR014718">
    <property type="entry name" value="GH-type_carb-bd"/>
</dbReference>
<evidence type="ECO:0000256" key="4">
    <source>
        <dbReference type="SAM" id="SignalP"/>
    </source>
</evidence>
<dbReference type="PANTHER" id="PTHR38481:SF1">
    <property type="entry name" value="HYALURONATE LYASE"/>
    <property type="match status" value="1"/>
</dbReference>
<dbReference type="InterPro" id="IPR008929">
    <property type="entry name" value="Chondroitin_lyas"/>
</dbReference>
<dbReference type="InterPro" id="IPR011071">
    <property type="entry name" value="Lyase_8-like_C"/>
</dbReference>
<dbReference type="InterPro" id="IPR011013">
    <property type="entry name" value="Gal_mutarotase_sf_dom"/>
</dbReference>
<feature type="domain" description="Polysaccharide lyase 8 N-terminal alpha-helical" evidence="7">
    <location>
        <begin position="151"/>
        <end position="289"/>
    </location>
</feature>
<dbReference type="InterPro" id="IPR004103">
    <property type="entry name" value="Lyase_8_C"/>
</dbReference>
<accession>A0A1X0R4F4</accession>
<dbReference type="SUPFAM" id="SSF74650">
    <property type="entry name" value="Galactose mutarotase-like"/>
    <property type="match status" value="1"/>
</dbReference>
<protein>
    <submittedName>
        <fullName evidence="8">Galactose mutarotase-like protein</fullName>
    </submittedName>
</protein>
<feature type="chain" id="PRO_5012326308" evidence="4">
    <location>
        <begin position="24"/>
        <end position="751"/>
    </location>
</feature>
<evidence type="ECO:0000256" key="2">
    <source>
        <dbReference type="ARBA" id="ARBA00022729"/>
    </source>
</evidence>
<dbReference type="SUPFAM" id="SSF49863">
    <property type="entry name" value="Hyaluronate lyase-like, C-terminal domain"/>
    <property type="match status" value="1"/>
</dbReference>
<dbReference type="Pfam" id="PF02884">
    <property type="entry name" value="Lyase_8_C"/>
    <property type="match status" value="1"/>
</dbReference>
<evidence type="ECO:0000256" key="3">
    <source>
        <dbReference type="ARBA" id="ARBA00023239"/>
    </source>
</evidence>
<dbReference type="EMBL" id="KV921914">
    <property type="protein sequence ID" value="ORE06897.1"/>
    <property type="molecule type" value="Genomic_DNA"/>
</dbReference>
<gene>
    <name evidence="8" type="ORF">BCV72DRAFT_291190</name>
</gene>
<dbReference type="SUPFAM" id="SSF48230">
    <property type="entry name" value="Chondroitin AC/alginate lyase"/>
    <property type="match status" value="1"/>
</dbReference>
<keyword evidence="2 4" id="KW-0732">Signal</keyword>
<dbReference type="InterPro" id="IPR003159">
    <property type="entry name" value="Lyase_8_central_dom"/>
</dbReference>
<dbReference type="VEuPathDB" id="FungiDB:BCV72DRAFT_291190"/>
<dbReference type="AlphaFoldDB" id="A0A1X0R4F4"/>
<dbReference type="Proteomes" id="UP000242414">
    <property type="component" value="Unassembled WGS sequence"/>
</dbReference>
<dbReference type="Gene3D" id="1.50.10.100">
    <property type="entry name" value="Chondroitin AC/alginate lyase"/>
    <property type="match status" value="1"/>
</dbReference>
<comment type="similarity">
    <text evidence="1">Belongs to the polysaccharide lyase 8 family.</text>
</comment>
<evidence type="ECO:0000259" key="6">
    <source>
        <dbReference type="Pfam" id="PF02884"/>
    </source>
</evidence>
<dbReference type="InterPro" id="IPR012970">
    <property type="entry name" value="Lyase_8_alpha_N"/>
</dbReference>
<feature type="domain" description="Polysaccharide lyase family 8 central" evidence="5">
    <location>
        <begin position="383"/>
        <end position="628"/>
    </location>
</feature>
<evidence type="ECO:0000313" key="8">
    <source>
        <dbReference type="EMBL" id="ORE06897.1"/>
    </source>
</evidence>
<organism evidence="8">
    <name type="scientific">Rhizopus microsporus var. microsporus</name>
    <dbReference type="NCBI Taxonomy" id="86635"/>
    <lineage>
        <taxon>Eukaryota</taxon>
        <taxon>Fungi</taxon>
        <taxon>Fungi incertae sedis</taxon>
        <taxon>Mucoromycota</taxon>
        <taxon>Mucoromycotina</taxon>
        <taxon>Mucoromycetes</taxon>
        <taxon>Mucorales</taxon>
        <taxon>Mucorineae</taxon>
        <taxon>Rhizopodaceae</taxon>
        <taxon>Rhizopus</taxon>
    </lineage>
</organism>
<dbReference type="OrthoDB" id="5980780at2759"/>
<dbReference type="GO" id="GO:0030246">
    <property type="term" value="F:carbohydrate binding"/>
    <property type="evidence" value="ECO:0007669"/>
    <property type="project" value="InterPro"/>
</dbReference>
<dbReference type="GO" id="GO:0005576">
    <property type="term" value="C:extracellular region"/>
    <property type="evidence" value="ECO:0007669"/>
    <property type="project" value="InterPro"/>
</dbReference>
<reference evidence="8" key="1">
    <citation type="journal article" date="2016" name="Proc. Natl. Acad. Sci. U.S.A.">
        <title>Lipid metabolic changes in an early divergent fungus govern the establishment of a mutualistic symbiosis with endobacteria.</title>
        <authorList>
            <person name="Lastovetsky O.A."/>
            <person name="Gaspar M.L."/>
            <person name="Mondo S.J."/>
            <person name="LaButti K.M."/>
            <person name="Sandor L."/>
            <person name="Grigoriev I.V."/>
            <person name="Henry S.A."/>
            <person name="Pawlowska T.E."/>
        </authorList>
    </citation>
    <scope>NUCLEOTIDE SEQUENCE [LARGE SCALE GENOMIC DNA]</scope>
    <source>
        <strain evidence="8">ATCC 52814</strain>
    </source>
</reference>
<dbReference type="InterPro" id="IPR038970">
    <property type="entry name" value="Lyase_8"/>
</dbReference>
<evidence type="ECO:0000256" key="1">
    <source>
        <dbReference type="ARBA" id="ARBA00006699"/>
    </source>
</evidence>
<dbReference type="Pfam" id="PF02278">
    <property type="entry name" value="Lyase_8"/>
    <property type="match status" value="1"/>
</dbReference>
<dbReference type="Pfam" id="PF08124">
    <property type="entry name" value="Lyase_8_N"/>
    <property type="match status" value="1"/>
</dbReference>
<name>A0A1X0R4F4_RHIZD</name>
<dbReference type="Gene3D" id="2.70.98.10">
    <property type="match status" value="1"/>
</dbReference>
<evidence type="ECO:0000259" key="7">
    <source>
        <dbReference type="Pfam" id="PF08124"/>
    </source>
</evidence>
<proteinExistence type="inferred from homology"/>
<dbReference type="Gene3D" id="2.60.220.10">
    <property type="entry name" value="Polysaccharide lyase family 8-like, C-terminal"/>
    <property type="match status" value="1"/>
</dbReference>
<keyword evidence="3" id="KW-0456">Lyase</keyword>
<dbReference type="GO" id="GO:0016837">
    <property type="term" value="F:carbon-oxygen lyase activity, acting on polysaccharides"/>
    <property type="evidence" value="ECO:0007669"/>
    <property type="project" value="UniProtKB-ARBA"/>
</dbReference>
<feature type="domain" description="Polysaccharide lyase family 8 C-terminal" evidence="6">
    <location>
        <begin position="653"/>
        <end position="717"/>
    </location>
</feature>